<proteinExistence type="predicted"/>
<organism evidence="1 2">
    <name type="scientific">Russula earlei</name>
    <dbReference type="NCBI Taxonomy" id="71964"/>
    <lineage>
        <taxon>Eukaryota</taxon>
        <taxon>Fungi</taxon>
        <taxon>Dikarya</taxon>
        <taxon>Basidiomycota</taxon>
        <taxon>Agaricomycotina</taxon>
        <taxon>Agaricomycetes</taxon>
        <taxon>Russulales</taxon>
        <taxon>Russulaceae</taxon>
        <taxon>Russula</taxon>
    </lineage>
</organism>
<accession>A0ACC0TUE9</accession>
<evidence type="ECO:0000313" key="2">
    <source>
        <dbReference type="Proteomes" id="UP001207468"/>
    </source>
</evidence>
<evidence type="ECO:0000313" key="1">
    <source>
        <dbReference type="EMBL" id="KAI9449434.1"/>
    </source>
</evidence>
<dbReference type="EMBL" id="JAGFNK010000502">
    <property type="protein sequence ID" value="KAI9449434.1"/>
    <property type="molecule type" value="Genomic_DNA"/>
</dbReference>
<reference evidence="1" key="1">
    <citation type="submission" date="2021-03" db="EMBL/GenBank/DDBJ databases">
        <title>Evolutionary priming and transition to the ectomycorrhizal habit in an iconic lineage of mushroom-forming fungi: is preadaptation a requirement?</title>
        <authorList>
            <consortium name="DOE Joint Genome Institute"/>
            <person name="Looney B.P."/>
            <person name="Miyauchi S."/>
            <person name="Morin E."/>
            <person name="Drula E."/>
            <person name="Courty P.E."/>
            <person name="Chicoki N."/>
            <person name="Fauchery L."/>
            <person name="Kohler A."/>
            <person name="Kuo A."/>
            <person name="LaButti K."/>
            <person name="Pangilinan J."/>
            <person name="Lipzen A."/>
            <person name="Riley R."/>
            <person name="Andreopoulos W."/>
            <person name="He G."/>
            <person name="Johnson J."/>
            <person name="Barry K.W."/>
            <person name="Grigoriev I.V."/>
            <person name="Nagy L."/>
            <person name="Hibbett D."/>
            <person name="Henrissat B."/>
            <person name="Matheny P.B."/>
            <person name="Labbe J."/>
            <person name="Martin A.F."/>
        </authorList>
    </citation>
    <scope>NUCLEOTIDE SEQUENCE</scope>
    <source>
        <strain evidence="1">BPL698</strain>
    </source>
</reference>
<protein>
    <submittedName>
        <fullName evidence="1">Uncharacterized protein</fullName>
    </submittedName>
</protein>
<gene>
    <name evidence="1" type="ORF">F5148DRAFT_1379297</name>
</gene>
<comment type="caution">
    <text evidence="1">The sequence shown here is derived from an EMBL/GenBank/DDBJ whole genome shotgun (WGS) entry which is preliminary data.</text>
</comment>
<keyword evidence="2" id="KW-1185">Reference proteome</keyword>
<name>A0ACC0TUE9_9AGAM</name>
<dbReference type="Proteomes" id="UP001207468">
    <property type="component" value="Unassembled WGS sequence"/>
</dbReference>
<sequence>MAILVAVAVQAQRLPDYTYMKNIGTPQLYQQGNQESMPVLRLGSQDLLELHFDDLDADIKNYYYTFELCNADWQPTDLSSFDYIKGFQQVQLNDYTVSSLALTKYVHFQTLIPDKNCMPTKSGNYLLKVYLDGDTSKVAFTKRMFVLDSKIGVGASVQQPFDNQLVHSHHKIQISLNTNTLNLFSPQQQVKMVVLQNDRWDNLITGKQPAFIRENILEYDGEQDFLFPAGKEYRWADVRSFRYQSDRIASVNRNVVPNDVYLKPEGERVNQRYLYYRDDNGAFYVSNTEGVNPSSQGEYGLVHFTFIPAGNQPYEGKEVHLLGAITGYDIGDSSLMQYNAPKGIYEKTMLLKQGYYSYLYVTKDAGKPLAVADATLTDGNNWETENNYTVFVYYRSFNDRYDELVGMKTVGSRTDTANLAQIKEANDLGILDGVTTNPSLMAKEGIKGHDAIFAHYKAICEIVDGDISAEVVSVDFNGIVEEGKKLAAIHPNIVVKVPMIKEGIKAIKWFTDNGIRTNCTLVFSAGQAILAAKAGATYLSPFLGRVDDIGWDGIELIAQIANIYSIQGYKTEILAASIRSPLHIIKAAEAGADVCTCPLESILGLLKHPLTDSGLAKFLEDAKKM</sequence>